<organism evidence="2 4">
    <name type="scientific">Neospora caninum (strain Liverpool)</name>
    <dbReference type="NCBI Taxonomy" id="572307"/>
    <lineage>
        <taxon>Eukaryota</taxon>
        <taxon>Sar</taxon>
        <taxon>Alveolata</taxon>
        <taxon>Apicomplexa</taxon>
        <taxon>Conoidasida</taxon>
        <taxon>Coccidia</taxon>
        <taxon>Eucoccidiorida</taxon>
        <taxon>Eimeriorina</taxon>
        <taxon>Sarcocystidae</taxon>
        <taxon>Neospora</taxon>
    </lineage>
</organism>
<feature type="region of interest" description="Disordered" evidence="1">
    <location>
        <begin position="298"/>
        <end position="328"/>
    </location>
</feature>
<feature type="region of interest" description="Disordered" evidence="1">
    <location>
        <begin position="419"/>
        <end position="443"/>
    </location>
</feature>
<dbReference type="Pfam" id="PF01239">
    <property type="entry name" value="PPTA"/>
    <property type="match status" value="1"/>
</dbReference>
<feature type="compositionally biased region" description="Basic and acidic residues" evidence="1">
    <location>
        <begin position="241"/>
        <end position="257"/>
    </location>
</feature>
<dbReference type="EMBL" id="LN714486">
    <property type="protein sequence ID" value="CEL69860.1"/>
    <property type="molecule type" value="Genomic_DNA"/>
</dbReference>
<sequence>MERLSFASVTHVDRERLAGSRGREFSLASSVANILAPPSALVEAAVLPCDTFDVFFPRHAHLTVSSDVVAGSPENISARELSAEHVVSEGVCKPEGVSDAGVHRCSQEKAIQSNLEENLRGELIRVPSEENGNQNPGKEWTGVSFDDAGNSLAICQCKERWFYTIALSELARLSRDKRISRTDSRKIAERGWVGWARLALLMNGSSPFALTLAEQRVQQLGEEAQRLISDLSSCPTGSRRPFCDRAENSENEGRRGGEATGTEEDEDVVCQKGTSHLLKTVKGEGDDGTQRRWINAKAHEGSSPEGQSGVHFPDLRISGHQEDGSKKTESSKTLFFQVWEELKEELASVKLLLELHPKCGDLWAYRRFVCRTSLRPLLCLARQRKHASESCSHVGEFQICPKELAGALSKAAPGKSDACSHAVEPVDTPTARKSNVHDPGDSEFQRVLERASIPEGDDKRTCAPEFLQRRVDAAEDHDSVRWLTAELSGFLDTELALVAEHAAQRPHSYQAWEHFAKIEQEMKALHGHLHVRSLHVDQPSADNTPAAQASGRKETIHIGGAKDNAVLEALRDLTMQRLRSFVECQCGLLAHSHAPFHHISKLFEESLCSILLPSGASELLQAEEPASVFASCETADPPASDFPTTPAGPMRAAHNLLTEALKFNAEVLHLFPHLEAPWCGRAELFIAYVRRCSAYANRCSLGTKAQAHATECDSGHPMGPATTKDAPTDQTVANALANSAEKPVGLAVAARLSGNAFADDTAQPCRGGAANLCFAEFSRFTKYFQALWRDEFIWGLSLLQHVGQQERDSVGGTKRSCMVSRWQERHRFRLSQELRRAGIRVPVFDSCMRSETPTYEPD</sequence>
<dbReference type="InParanoid" id="F0VN38"/>
<dbReference type="GO" id="GO:0008318">
    <property type="term" value="F:protein prenyltransferase activity"/>
    <property type="evidence" value="ECO:0007669"/>
    <property type="project" value="InterPro"/>
</dbReference>
<gene>
    <name evidence="3" type="ORF">BN1204_055590</name>
    <name evidence="2" type="ORF">NCLIV_055590</name>
</gene>
<dbReference type="Proteomes" id="UP000007494">
    <property type="component" value="Chromosome XI"/>
</dbReference>
<dbReference type="SUPFAM" id="SSF48439">
    <property type="entry name" value="Protein prenylyltransferase"/>
    <property type="match status" value="1"/>
</dbReference>
<dbReference type="OrthoDB" id="329506at2759"/>
<proteinExistence type="predicted"/>
<reference evidence="2" key="1">
    <citation type="submission" date="2011-02" db="EMBL/GenBank/DDBJ databases">
        <authorList>
            <person name="Aslett M."/>
        </authorList>
    </citation>
    <scope>NUCLEOTIDE SEQUENCE</scope>
    <source>
        <strain evidence="2">Liverpool</strain>
    </source>
</reference>
<name>F0VN38_NEOCL</name>
<evidence type="ECO:0000313" key="3">
    <source>
        <dbReference type="EMBL" id="CEL69860.1"/>
    </source>
</evidence>
<dbReference type="eggNOG" id="ENOG502QY9E">
    <property type="taxonomic scope" value="Eukaryota"/>
</dbReference>
<reference evidence="4" key="3">
    <citation type="journal article" date="2012" name="PLoS Pathog.">
        <title>Comparative genomics of the apicomplexan parasites Toxoplasma gondii and Neospora caninum: Coccidia differing in host range and transmission strategy.</title>
        <authorList>
            <person name="Reid A.J."/>
            <person name="Vermont S.J."/>
            <person name="Cotton J.A."/>
            <person name="Harris D."/>
            <person name="Hill-Cawthorne G.A."/>
            <person name="Konen-Waisman S."/>
            <person name="Latham S.M."/>
            <person name="Mourier T."/>
            <person name="Norton R."/>
            <person name="Quail M.A."/>
            <person name="Sanders M."/>
            <person name="Shanmugam D."/>
            <person name="Sohal A."/>
            <person name="Wasmuth J.D."/>
            <person name="Brunk B."/>
            <person name="Grigg M.E."/>
            <person name="Howard J.C."/>
            <person name="Parkinson J."/>
            <person name="Roos D.S."/>
            <person name="Trees A.J."/>
            <person name="Berriman M."/>
            <person name="Pain A."/>
            <person name="Wastling J.M."/>
        </authorList>
    </citation>
    <scope>NUCLEOTIDE SEQUENCE [LARGE SCALE GENOMIC DNA]</scope>
    <source>
        <strain evidence="4">Liverpool</strain>
    </source>
</reference>
<reference evidence="3" key="4">
    <citation type="journal article" date="2015" name="PLoS ONE">
        <title>Comprehensive Evaluation of Toxoplasma gondii VEG and Neospora caninum LIV Genomes with Tachyzoite Stage Transcriptome and Proteome Defines Novel Transcript Features.</title>
        <authorList>
            <person name="Ramaprasad A."/>
            <person name="Mourier T."/>
            <person name="Naeem R."/>
            <person name="Malas T.B."/>
            <person name="Moussa E."/>
            <person name="Panigrahi A."/>
            <person name="Vermont S.J."/>
            <person name="Otto T.D."/>
            <person name="Wastling J."/>
            <person name="Pain A."/>
        </authorList>
    </citation>
    <scope>NUCLEOTIDE SEQUENCE</scope>
    <source>
        <strain evidence="3">Liverpool</strain>
    </source>
</reference>
<dbReference type="AlphaFoldDB" id="F0VN38"/>
<keyword evidence="4" id="KW-1185">Reference proteome</keyword>
<evidence type="ECO:0000313" key="2">
    <source>
        <dbReference type="EMBL" id="CBZ55134.1"/>
    </source>
</evidence>
<dbReference type="InterPro" id="IPR002088">
    <property type="entry name" value="Prenyl_trans_a"/>
</dbReference>
<feature type="region of interest" description="Disordered" evidence="1">
    <location>
        <begin position="231"/>
        <end position="270"/>
    </location>
</feature>
<dbReference type="OMA" id="CSAYANR"/>
<protein>
    <submittedName>
        <fullName evidence="2">Uncharacterized protein</fullName>
    </submittedName>
</protein>
<dbReference type="GeneID" id="13446849"/>
<feature type="compositionally biased region" description="Basic and acidic residues" evidence="1">
    <location>
        <begin position="313"/>
        <end position="328"/>
    </location>
</feature>
<dbReference type="RefSeq" id="XP_003885162.1">
    <property type="nucleotide sequence ID" value="XM_003885113.1"/>
</dbReference>
<reference evidence="2" key="2">
    <citation type="submission" date="2011-03" db="EMBL/GenBank/DDBJ databases">
        <title>Comparative genomics and transcriptomics of Neospora caninum and Toxoplasma gondii.</title>
        <authorList>
            <person name="Reid A.J."/>
            <person name="Sohal A."/>
            <person name="Harris D."/>
            <person name="Quail M."/>
            <person name="Sanders M."/>
            <person name="Berriman M."/>
            <person name="Wastling J.M."/>
            <person name="Pain A."/>
        </authorList>
    </citation>
    <scope>NUCLEOTIDE SEQUENCE</scope>
    <source>
        <strain evidence="2">Liverpool</strain>
    </source>
</reference>
<dbReference type="VEuPathDB" id="ToxoDB:NCLIV_055590"/>
<dbReference type="EMBL" id="FR823392">
    <property type="protein sequence ID" value="CBZ55134.1"/>
    <property type="molecule type" value="Genomic_DNA"/>
</dbReference>
<evidence type="ECO:0000313" key="4">
    <source>
        <dbReference type="Proteomes" id="UP000007494"/>
    </source>
</evidence>
<accession>F0VN38</accession>
<evidence type="ECO:0000256" key="1">
    <source>
        <dbReference type="SAM" id="MobiDB-lite"/>
    </source>
</evidence>